<reference evidence="4 5" key="2">
    <citation type="submission" date="2018-03" db="EMBL/GenBank/DDBJ databases">
        <title>The ancient ancestry and fast evolution of plastids.</title>
        <authorList>
            <person name="Moore K.R."/>
            <person name="Magnabosco C."/>
            <person name="Momper L."/>
            <person name="Gold D.A."/>
            <person name="Bosak T."/>
            <person name="Fournier G.P."/>
        </authorList>
    </citation>
    <scope>NUCLEOTIDE SEQUENCE [LARGE SCALE GENOMIC DNA]</scope>
    <source>
        <strain evidence="4 5">ULC18</strain>
    </source>
</reference>
<dbReference type="EMBL" id="PVWK01000119">
    <property type="protein sequence ID" value="PSB25862.1"/>
    <property type="molecule type" value="Genomic_DNA"/>
</dbReference>
<reference evidence="5" key="1">
    <citation type="submission" date="2018-02" db="EMBL/GenBank/DDBJ databases">
        <authorList>
            <person name="Moore K."/>
            <person name="Momper L."/>
        </authorList>
    </citation>
    <scope>NUCLEOTIDE SEQUENCE [LARGE SCALE GENOMIC DNA]</scope>
    <source>
        <strain evidence="5">ULC18</strain>
    </source>
</reference>
<evidence type="ECO:0000313" key="5">
    <source>
        <dbReference type="Proteomes" id="UP000239576"/>
    </source>
</evidence>
<evidence type="ECO:0000256" key="3">
    <source>
        <dbReference type="HAMAP-Rule" id="MF_01459"/>
    </source>
</evidence>
<accession>A0A2T1DZF3</accession>
<proteinExistence type="inferred from homology"/>
<dbReference type="EC" id="4.-.-.-" evidence="3"/>
<name>A0A2T1DZF3_9CYAN</name>
<dbReference type="OrthoDB" id="529172at2"/>
<gene>
    <name evidence="3" type="primary">cpcS</name>
    <name evidence="4" type="ORF">C7B82_21630</name>
</gene>
<dbReference type="GO" id="GO:0016829">
    <property type="term" value="F:lyase activity"/>
    <property type="evidence" value="ECO:0007669"/>
    <property type="project" value="UniProtKB-KW"/>
</dbReference>
<dbReference type="InterPro" id="IPR018536">
    <property type="entry name" value="CpcS/CpeS"/>
</dbReference>
<sequence length="216" mass="24194">MLNFQDFFTTCTGLWTTERTYHSTLRGEVERSYTEFRVDSLTTADKQQILSSQSSAAIQALPLDTVKLADEETLCPGFAIAFDTRSEKGEQVSMSLKALFVPDHYLTITQPVATPPLPIAAQVVAEPLGEAIQGFYLRDEGYSEVGAIAGRFTYQPTRQTLEMTTYYRRSVAVDQMRIIAPDLRLRTIVTYQRPEANEPPTIIDLVGFGVERKQVA</sequence>
<dbReference type="AlphaFoldDB" id="A0A2T1DZF3"/>
<dbReference type="GO" id="GO:0017006">
    <property type="term" value="P:protein-tetrapyrrole linkage"/>
    <property type="evidence" value="ECO:0007669"/>
    <property type="project" value="UniProtKB-UniRule"/>
</dbReference>
<keyword evidence="5" id="KW-1185">Reference proteome</keyword>
<dbReference type="InterPro" id="IPR012674">
    <property type="entry name" value="Calycin"/>
</dbReference>
<evidence type="ECO:0000256" key="1">
    <source>
        <dbReference type="ARBA" id="ARBA00010681"/>
    </source>
</evidence>
<dbReference type="Pfam" id="PF09367">
    <property type="entry name" value="CpeS"/>
    <property type="match status" value="2"/>
</dbReference>
<comment type="caution">
    <text evidence="4">The sequence shown here is derived from an EMBL/GenBank/DDBJ whole genome shotgun (WGS) entry which is preliminary data.</text>
</comment>
<protein>
    <recommendedName>
        <fullName evidence="3">Chromophore lyase CpcS/CpeS</fullName>
        <ecNumber evidence="3">4.-.-.-</ecNumber>
    </recommendedName>
</protein>
<keyword evidence="2 3" id="KW-0456">Lyase</keyword>
<comment type="similarity">
    <text evidence="1 3">Belongs to the CpcS/CpeS biliprotein lyase family.</text>
</comment>
<dbReference type="Gene3D" id="2.40.128.20">
    <property type="match status" value="1"/>
</dbReference>
<organism evidence="4 5">
    <name type="scientific">Stenomitos frigidus ULC18</name>
    <dbReference type="NCBI Taxonomy" id="2107698"/>
    <lineage>
        <taxon>Bacteria</taxon>
        <taxon>Bacillati</taxon>
        <taxon>Cyanobacteriota</taxon>
        <taxon>Cyanophyceae</taxon>
        <taxon>Leptolyngbyales</taxon>
        <taxon>Leptolyngbyaceae</taxon>
        <taxon>Stenomitos</taxon>
    </lineage>
</organism>
<dbReference type="Proteomes" id="UP000239576">
    <property type="component" value="Unassembled WGS sequence"/>
</dbReference>
<comment type="function">
    <text evidence="3">Covalently attaches a chromophore to Cys residue(s) of phycobiliproteins.</text>
</comment>
<evidence type="ECO:0000256" key="2">
    <source>
        <dbReference type="ARBA" id="ARBA00023239"/>
    </source>
</evidence>
<dbReference type="RefSeq" id="WP_106258517.1">
    <property type="nucleotide sequence ID" value="NZ_CAWNSW010000062.1"/>
</dbReference>
<dbReference type="HAMAP" id="MF_01459">
    <property type="entry name" value="Chrphore_lyase_CpxS"/>
    <property type="match status" value="1"/>
</dbReference>
<evidence type="ECO:0000313" key="4">
    <source>
        <dbReference type="EMBL" id="PSB25862.1"/>
    </source>
</evidence>